<evidence type="ECO:0000313" key="3">
    <source>
        <dbReference type="EMBL" id="KAF5754529.1"/>
    </source>
</evidence>
<sequence>MLYRLYGFGYTLFSYPHLYFSTCNIINKKKGVQMRSREKERDLKRERPRWKPTGGGSRATSWQRLRRGVGDNMPDSGEPRVLPSSS</sequence>
<protein>
    <submittedName>
        <fullName evidence="4">Uncharacterized protein</fullName>
    </submittedName>
</protein>
<gene>
    <name evidence="4" type="ORF">HannXRQ_Chr17g0543061</name>
    <name evidence="3" type="ORF">HanXRQr2_Chr17g0792311</name>
</gene>
<feature type="region of interest" description="Disordered" evidence="1">
    <location>
        <begin position="31"/>
        <end position="86"/>
    </location>
</feature>
<reference evidence="3 5" key="1">
    <citation type="journal article" date="2017" name="Nature">
        <title>The sunflower genome provides insights into oil metabolism, flowering and Asterid evolution.</title>
        <authorList>
            <person name="Badouin H."/>
            <person name="Gouzy J."/>
            <person name="Grassa C.J."/>
            <person name="Murat F."/>
            <person name="Staton S.E."/>
            <person name="Cottret L."/>
            <person name="Lelandais-Briere C."/>
            <person name="Owens G.L."/>
            <person name="Carrere S."/>
            <person name="Mayjonade B."/>
            <person name="Legrand L."/>
            <person name="Gill N."/>
            <person name="Kane N.C."/>
            <person name="Bowers J.E."/>
            <person name="Hubner S."/>
            <person name="Bellec A."/>
            <person name="Berard A."/>
            <person name="Berges H."/>
            <person name="Blanchet N."/>
            <person name="Boniface M.C."/>
            <person name="Brunel D."/>
            <person name="Catrice O."/>
            <person name="Chaidir N."/>
            <person name="Claudel C."/>
            <person name="Donnadieu C."/>
            <person name="Faraut T."/>
            <person name="Fievet G."/>
            <person name="Helmstetter N."/>
            <person name="King M."/>
            <person name="Knapp S.J."/>
            <person name="Lai Z."/>
            <person name="Le Paslier M.C."/>
            <person name="Lippi Y."/>
            <person name="Lorenzon L."/>
            <person name="Mandel J.R."/>
            <person name="Marage G."/>
            <person name="Marchand G."/>
            <person name="Marquand E."/>
            <person name="Bret-Mestries E."/>
            <person name="Morien E."/>
            <person name="Nambeesan S."/>
            <person name="Nguyen T."/>
            <person name="Pegot-Espagnet P."/>
            <person name="Pouilly N."/>
            <person name="Raftis F."/>
            <person name="Sallet E."/>
            <person name="Schiex T."/>
            <person name="Thomas J."/>
            <person name="Vandecasteele C."/>
            <person name="Vares D."/>
            <person name="Vear F."/>
            <person name="Vautrin S."/>
            <person name="Crespi M."/>
            <person name="Mangin B."/>
            <person name="Burke J.M."/>
            <person name="Salse J."/>
            <person name="Munos S."/>
            <person name="Vincourt P."/>
            <person name="Rieseberg L.H."/>
            <person name="Langlade N.B."/>
        </authorList>
    </citation>
    <scope>NUCLEOTIDE SEQUENCE [LARGE SCALE GENOMIC DNA]</scope>
    <source>
        <strain evidence="5">cv. SF193</strain>
        <tissue evidence="3">Leaves</tissue>
    </source>
</reference>
<evidence type="ECO:0000256" key="2">
    <source>
        <dbReference type="SAM" id="Phobius"/>
    </source>
</evidence>
<keyword evidence="2" id="KW-0812">Transmembrane</keyword>
<dbReference type="Gramene" id="mRNA:HanXRQr2_Chr17g0792311">
    <property type="protein sequence ID" value="CDS:HanXRQr2_Chr17g0792311.1"/>
    <property type="gene ID" value="HanXRQr2_Chr17g0792311"/>
</dbReference>
<evidence type="ECO:0000313" key="5">
    <source>
        <dbReference type="Proteomes" id="UP000215914"/>
    </source>
</evidence>
<keyword evidence="5" id="KW-1185">Reference proteome</keyword>
<dbReference type="Proteomes" id="UP000215914">
    <property type="component" value="Chromosome 17"/>
</dbReference>
<dbReference type="AlphaFoldDB" id="A0A251RMM0"/>
<dbReference type="EMBL" id="CM007906">
    <property type="protein sequence ID" value="OTF85728.1"/>
    <property type="molecule type" value="Genomic_DNA"/>
</dbReference>
<accession>A0A251RMM0</accession>
<feature type="transmembrane region" description="Helical" evidence="2">
    <location>
        <begin position="6"/>
        <end position="27"/>
    </location>
</feature>
<reference evidence="3" key="3">
    <citation type="submission" date="2020-06" db="EMBL/GenBank/DDBJ databases">
        <title>Helianthus annuus Genome sequencing and assembly Release 2.</title>
        <authorList>
            <person name="Gouzy J."/>
            <person name="Langlade N."/>
            <person name="Munos S."/>
        </authorList>
    </citation>
    <scope>NUCLEOTIDE SEQUENCE</scope>
    <source>
        <tissue evidence="3">Leaves</tissue>
    </source>
</reference>
<name>A0A251RMM0_HELAN</name>
<proteinExistence type="predicted"/>
<evidence type="ECO:0000256" key="1">
    <source>
        <dbReference type="SAM" id="MobiDB-lite"/>
    </source>
</evidence>
<dbReference type="InParanoid" id="A0A251RMM0"/>
<dbReference type="EMBL" id="MNCJ02000332">
    <property type="protein sequence ID" value="KAF5754529.1"/>
    <property type="molecule type" value="Genomic_DNA"/>
</dbReference>
<evidence type="ECO:0000313" key="4">
    <source>
        <dbReference type="EMBL" id="OTF85728.1"/>
    </source>
</evidence>
<reference evidence="4" key="2">
    <citation type="submission" date="2017-02" db="EMBL/GenBank/DDBJ databases">
        <title>Sunflower complete genome.</title>
        <authorList>
            <person name="Langlade N."/>
            <person name="Munos S."/>
        </authorList>
    </citation>
    <scope>NUCLEOTIDE SEQUENCE [LARGE SCALE GENOMIC DNA]</scope>
    <source>
        <tissue evidence="4">Leaves</tissue>
    </source>
</reference>
<keyword evidence="2" id="KW-1133">Transmembrane helix</keyword>
<keyword evidence="2" id="KW-0472">Membrane</keyword>
<organism evidence="4 5">
    <name type="scientific">Helianthus annuus</name>
    <name type="common">Common sunflower</name>
    <dbReference type="NCBI Taxonomy" id="4232"/>
    <lineage>
        <taxon>Eukaryota</taxon>
        <taxon>Viridiplantae</taxon>
        <taxon>Streptophyta</taxon>
        <taxon>Embryophyta</taxon>
        <taxon>Tracheophyta</taxon>
        <taxon>Spermatophyta</taxon>
        <taxon>Magnoliopsida</taxon>
        <taxon>eudicotyledons</taxon>
        <taxon>Gunneridae</taxon>
        <taxon>Pentapetalae</taxon>
        <taxon>asterids</taxon>
        <taxon>campanulids</taxon>
        <taxon>Asterales</taxon>
        <taxon>Asteraceae</taxon>
        <taxon>Asteroideae</taxon>
        <taxon>Heliantheae alliance</taxon>
        <taxon>Heliantheae</taxon>
        <taxon>Helianthus</taxon>
    </lineage>
</organism>
<feature type="compositionally biased region" description="Basic and acidic residues" evidence="1">
    <location>
        <begin position="35"/>
        <end position="45"/>
    </location>
</feature>